<sequence>MNSEKAGRYKYDEKLQGYIEYSIELKYHTKLLETAKKQVEIERCMLTNGMLYRQEREIVKYNIQQIADKIISWGDIYKDWDIDELLAKI</sequence>
<evidence type="ECO:0000313" key="1">
    <source>
        <dbReference type="EMBL" id="CAG8703191.1"/>
    </source>
</evidence>
<dbReference type="OrthoDB" id="2406232at2759"/>
<dbReference type="AlphaFoldDB" id="A0A9N9HSP5"/>
<accession>A0A9N9HSP5</accession>
<name>A0A9N9HSP5_9GLOM</name>
<proteinExistence type="predicted"/>
<gene>
    <name evidence="1" type="ORF">DERYTH_LOCUS13119</name>
</gene>
<keyword evidence="2" id="KW-1185">Reference proteome</keyword>
<dbReference type="EMBL" id="CAJVPY010008979">
    <property type="protein sequence ID" value="CAG8703191.1"/>
    <property type="molecule type" value="Genomic_DNA"/>
</dbReference>
<comment type="caution">
    <text evidence="1">The sequence shown here is derived from an EMBL/GenBank/DDBJ whole genome shotgun (WGS) entry which is preliminary data.</text>
</comment>
<organism evidence="1 2">
    <name type="scientific">Dentiscutata erythropus</name>
    <dbReference type="NCBI Taxonomy" id="1348616"/>
    <lineage>
        <taxon>Eukaryota</taxon>
        <taxon>Fungi</taxon>
        <taxon>Fungi incertae sedis</taxon>
        <taxon>Mucoromycota</taxon>
        <taxon>Glomeromycotina</taxon>
        <taxon>Glomeromycetes</taxon>
        <taxon>Diversisporales</taxon>
        <taxon>Gigasporaceae</taxon>
        <taxon>Dentiscutata</taxon>
    </lineage>
</organism>
<reference evidence="1" key="1">
    <citation type="submission" date="2021-06" db="EMBL/GenBank/DDBJ databases">
        <authorList>
            <person name="Kallberg Y."/>
            <person name="Tangrot J."/>
            <person name="Rosling A."/>
        </authorList>
    </citation>
    <scope>NUCLEOTIDE SEQUENCE</scope>
    <source>
        <strain evidence="1">MA453B</strain>
    </source>
</reference>
<protein>
    <submittedName>
        <fullName evidence="1">17036_t:CDS:1</fullName>
    </submittedName>
</protein>
<dbReference type="Proteomes" id="UP000789405">
    <property type="component" value="Unassembled WGS sequence"/>
</dbReference>
<evidence type="ECO:0000313" key="2">
    <source>
        <dbReference type="Proteomes" id="UP000789405"/>
    </source>
</evidence>